<proteinExistence type="predicted"/>
<gene>
    <name evidence="1" type="ORF">SDRG_02390</name>
</gene>
<organism evidence="1 2">
    <name type="scientific">Saprolegnia diclina (strain VS20)</name>
    <dbReference type="NCBI Taxonomy" id="1156394"/>
    <lineage>
        <taxon>Eukaryota</taxon>
        <taxon>Sar</taxon>
        <taxon>Stramenopiles</taxon>
        <taxon>Oomycota</taxon>
        <taxon>Saprolegniomycetes</taxon>
        <taxon>Saprolegniales</taxon>
        <taxon>Saprolegniaceae</taxon>
        <taxon>Saprolegnia</taxon>
    </lineage>
</organism>
<keyword evidence="2" id="KW-1185">Reference proteome</keyword>
<evidence type="ECO:0000313" key="1">
    <source>
        <dbReference type="EMBL" id="EQC40499.1"/>
    </source>
</evidence>
<dbReference type="VEuPathDB" id="FungiDB:SDRG_02390"/>
<dbReference type="GeneID" id="19943117"/>
<dbReference type="RefSeq" id="XP_008606198.1">
    <property type="nucleotide sequence ID" value="XM_008607976.1"/>
</dbReference>
<name>T0QQW9_SAPDV</name>
<sequence>MLYDDDTLAPTACHVLLAQLAPDDTSDAAARARDVLFGRLALIMTKAPTLDLALLCAYYGVEVRRSLEDYLELQADESKKSSAPKGATCPTFAVLDLTSNPLCLSETSIQAVFASSDPEKLIVLAYWMRLRALSETPVAMSDVARTWLNDGAPAAIRMAYLVAIAQGGTALKEVEDLLIAQKDSTNVDVVASTLVGLQFLCSVTPSPQLVASKAEAAVHCIRRLTAPTVVEAAVASLLDAWCNVESFDPPLHFVWEVLTLLDEPRAFVCVSVGLQVPSLLRRLGSRLVEAFGPNLSDKFLVSLLGNNTRTIDTMVSLAAHCHLARDTDRAVFFAIFGHLMRVGMCAVKVVADPLRKMLAAQHTSWLELCRAFPDDVAKALPATASLATQVNGFVATVFSDLTSLYLLELAPFFIMSPDFTDVGPIATAIKDNATDTTTIARLLCRLSALATLRATVHSGSLEYVTSVVEEIRRDEARATGNHVQPVIAPVSVLWEVLVLYGDMQRQGTINVADFDLKDSAFLAAMAMTIKHESSRRWGHVRLHRCVALLIRDCYKADVPRELVQIIKDIILAVFQDDSSIHIRDAVYNVWFSHGANDAVWPNETVALAQLAKVLKEMDPIARRFAKYVSRQQALPSVGRRGRASILSRCFLMAMCRLSTASQPTSFWVTRALFFGTTTVLCARLGSGICFGV</sequence>
<dbReference type="AlphaFoldDB" id="T0QQW9"/>
<dbReference type="EMBL" id="JH767136">
    <property type="protein sequence ID" value="EQC40499.1"/>
    <property type="molecule type" value="Genomic_DNA"/>
</dbReference>
<dbReference type="InParanoid" id="T0QQW9"/>
<accession>T0QQW9</accession>
<dbReference type="Proteomes" id="UP000030762">
    <property type="component" value="Unassembled WGS sequence"/>
</dbReference>
<evidence type="ECO:0000313" key="2">
    <source>
        <dbReference type="Proteomes" id="UP000030762"/>
    </source>
</evidence>
<protein>
    <submittedName>
        <fullName evidence="1">Uncharacterized protein</fullName>
    </submittedName>
</protein>
<reference evidence="1 2" key="1">
    <citation type="submission" date="2012-04" db="EMBL/GenBank/DDBJ databases">
        <title>The Genome Sequence of Saprolegnia declina VS20.</title>
        <authorList>
            <consortium name="The Broad Institute Genome Sequencing Platform"/>
            <person name="Russ C."/>
            <person name="Nusbaum C."/>
            <person name="Tyler B."/>
            <person name="van West P."/>
            <person name="Dieguez-Uribeondo J."/>
            <person name="de Bruijn I."/>
            <person name="Tripathy S."/>
            <person name="Jiang R."/>
            <person name="Young S.K."/>
            <person name="Zeng Q."/>
            <person name="Gargeya S."/>
            <person name="Fitzgerald M."/>
            <person name="Haas B."/>
            <person name="Abouelleil A."/>
            <person name="Alvarado L."/>
            <person name="Arachchi H.M."/>
            <person name="Berlin A."/>
            <person name="Chapman S.B."/>
            <person name="Goldberg J."/>
            <person name="Griggs A."/>
            <person name="Gujja S."/>
            <person name="Hansen M."/>
            <person name="Howarth C."/>
            <person name="Imamovic A."/>
            <person name="Larimer J."/>
            <person name="McCowen C."/>
            <person name="Montmayeur A."/>
            <person name="Murphy C."/>
            <person name="Neiman D."/>
            <person name="Pearson M."/>
            <person name="Priest M."/>
            <person name="Roberts A."/>
            <person name="Saif S."/>
            <person name="Shea T."/>
            <person name="Sisk P."/>
            <person name="Sykes S."/>
            <person name="Wortman J."/>
            <person name="Nusbaum C."/>
            <person name="Birren B."/>
        </authorList>
    </citation>
    <scope>NUCLEOTIDE SEQUENCE [LARGE SCALE GENOMIC DNA]</scope>
    <source>
        <strain evidence="1 2">VS20</strain>
    </source>
</reference>